<comment type="caution">
    <text evidence="9">The sequence shown here is derived from an EMBL/GenBank/DDBJ whole genome shotgun (WGS) entry which is preliminary data.</text>
</comment>
<feature type="transmembrane region" description="Helical" evidence="7">
    <location>
        <begin position="68"/>
        <end position="84"/>
    </location>
</feature>
<evidence type="ECO:0000256" key="2">
    <source>
        <dbReference type="ARBA" id="ARBA00022695"/>
    </source>
</evidence>
<keyword evidence="6" id="KW-0695">RNA-directed DNA polymerase</keyword>
<evidence type="ECO:0000256" key="5">
    <source>
        <dbReference type="ARBA" id="ARBA00022801"/>
    </source>
</evidence>
<dbReference type="EMBL" id="SMMG02000002">
    <property type="protein sequence ID" value="KAA3483039.1"/>
    <property type="molecule type" value="Genomic_DNA"/>
</dbReference>
<dbReference type="SUPFAM" id="SSF56672">
    <property type="entry name" value="DNA/RNA polymerases"/>
    <property type="match status" value="1"/>
</dbReference>
<keyword evidence="2" id="KW-0548">Nucleotidyltransferase</keyword>
<evidence type="ECO:0000259" key="8">
    <source>
        <dbReference type="Pfam" id="PF17917"/>
    </source>
</evidence>
<organism evidence="9 10">
    <name type="scientific">Gossypium australe</name>
    <dbReference type="NCBI Taxonomy" id="47621"/>
    <lineage>
        <taxon>Eukaryota</taxon>
        <taxon>Viridiplantae</taxon>
        <taxon>Streptophyta</taxon>
        <taxon>Embryophyta</taxon>
        <taxon>Tracheophyta</taxon>
        <taxon>Spermatophyta</taxon>
        <taxon>Magnoliopsida</taxon>
        <taxon>eudicotyledons</taxon>
        <taxon>Gunneridae</taxon>
        <taxon>Pentapetalae</taxon>
        <taxon>rosids</taxon>
        <taxon>malvids</taxon>
        <taxon>Malvales</taxon>
        <taxon>Malvaceae</taxon>
        <taxon>Malvoideae</taxon>
        <taxon>Gossypium</taxon>
    </lineage>
</organism>
<gene>
    <name evidence="9" type="ORF">EPI10_005237</name>
</gene>
<evidence type="ECO:0000313" key="10">
    <source>
        <dbReference type="Proteomes" id="UP000325315"/>
    </source>
</evidence>
<dbReference type="GO" id="GO:0003964">
    <property type="term" value="F:RNA-directed DNA polymerase activity"/>
    <property type="evidence" value="ECO:0007669"/>
    <property type="project" value="UniProtKB-KW"/>
</dbReference>
<dbReference type="PANTHER" id="PTHR37984">
    <property type="entry name" value="PROTEIN CBG26694"/>
    <property type="match status" value="1"/>
</dbReference>
<keyword evidence="5" id="KW-0378">Hydrolase</keyword>
<protein>
    <submittedName>
        <fullName evidence="9">Retrovirus-related Pol polyprotein from transposon 17.6</fullName>
    </submittedName>
</protein>
<evidence type="ECO:0000256" key="6">
    <source>
        <dbReference type="ARBA" id="ARBA00022918"/>
    </source>
</evidence>
<dbReference type="GO" id="GO:0016787">
    <property type="term" value="F:hydrolase activity"/>
    <property type="evidence" value="ECO:0007669"/>
    <property type="project" value="UniProtKB-KW"/>
</dbReference>
<keyword evidence="7" id="KW-0812">Transmembrane</keyword>
<evidence type="ECO:0000256" key="1">
    <source>
        <dbReference type="ARBA" id="ARBA00022679"/>
    </source>
</evidence>
<dbReference type="AlphaFoldDB" id="A0A5B6WMG0"/>
<dbReference type="InterPro" id="IPR041373">
    <property type="entry name" value="RT_RNaseH"/>
</dbReference>
<dbReference type="OrthoDB" id="10055717at2759"/>
<keyword evidence="3" id="KW-0540">Nuclease</keyword>
<keyword evidence="7" id="KW-0472">Membrane</keyword>
<dbReference type="Pfam" id="PF17917">
    <property type="entry name" value="RT_RNaseH"/>
    <property type="match status" value="1"/>
</dbReference>
<dbReference type="InterPro" id="IPR050951">
    <property type="entry name" value="Retrovirus_Pol_polyprotein"/>
</dbReference>
<dbReference type="Proteomes" id="UP000325315">
    <property type="component" value="Unassembled WGS sequence"/>
</dbReference>
<proteinExistence type="predicted"/>
<evidence type="ECO:0000256" key="7">
    <source>
        <dbReference type="SAM" id="Phobius"/>
    </source>
</evidence>
<keyword evidence="10" id="KW-1185">Reference proteome</keyword>
<sequence>MSFHAKRRIGLRASDTGKRYGSHIGFYRRFIKDFPHISKPLNQLLQKETPFIFDQNCIKAFEVIKEKLIYTIIIIMPIVGAVLGQKRNNLFGAIHYASKTLDLAQCNYTTIGKEILAVVFACKKFRPYSIGNREFGLWIMDRKGIENQIADHLSRIKNNLKAKNFEEIKEYFADKQLFREYINQPRPDGSPNYLKTRLAEIDSGFDGHSSDV</sequence>
<feature type="domain" description="Reverse transcriptase RNase H-like" evidence="8">
    <location>
        <begin position="79"/>
        <end position="136"/>
    </location>
</feature>
<keyword evidence="4" id="KW-0255">Endonuclease</keyword>
<dbReference type="Gene3D" id="3.30.70.270">
    <property type="match status" value="1"/>
</dbReference>
<dbReference type="PANTHER" id="PTHR37984:SF5">
    <property type="entry name" value="PROTEIN NYNRIN-LIKE"/>
    <property type="match status" value="1"/>
</dbReference>
<name>A0A5B6WMG0_9ROSI</name>
<evidence type="ECO:0000256" key="4">
    <source>
        <dbReference type="ARBA" id="ARBA00022759"/>
    </source>
</evidence>
<dbReference type="InterPro" id="IPR043128">
    <property type="entry name" value="Rev_trsase/Diguanyl_cyclase"/>
</dbReference>
<evidence type="ECO:0000313" key="9">
    <source>
        <dbReference type="EMBL" id="KAA3483039.1"/>
    </source>
</evidence>
<dbReference type="GO" id="GO:0004519">
    <property type="term" value="F:endonuclease activity"/>
    <property type="evidence" value="ECO:0007669"/>
    <property type="project" value="UniProtKB-KW"/>
</dbReference>
<accession>A0A5B6WMG0</accession>
<dbReference type="InterPro" id="IPR043502">
    <property type="entry name" value="DNA/RNA_pol_sf"/>
</dbReference>
<reference evidence="10" key="1">
    <citation type="journal article" date="2019" name="Plant Biotechnol. J.">
        <title>Genome sequencing of the Australian wild diploid species Gossypium australe highlights disease resistance and delayed gland morphogenesis.</title>
        <authorList>
            <person name="Cai Y."/>
            <person name="Cai X."/>
            <person name="Wang Q."/>
            <person name="Wang P."/>
            <person name="Zhang Y."/>
            <person name="Cai C."/>
            <person name="Xu Y."/>
            <person name="Wang K."/>
            <person name="Zhou Z."/>
            <person name="Wang C."/>
            <person name="Geng S."/>
            <person name="Li B."/>
            <person name="Dong Q."/>
            <person name="Hou Y."/>
            <person name="Wang H."/>
            <person name="Ai P."/>
            <person name="Liu Z."/>
            <person name="Yi F."/>
            <person name="Sun M."/>
            <person name="An G."/>
            <person name="Cheng J."/>
            <person name="Zhang Y."/>
            <person name="Shi Q."/>
            <person name="Xie Y."/>
            <person name="Shi X."/>
            <person name="Chang Y."/>
            <person name="Huang F."/>
            <person name="Chen Y."/>
            <person name="Hong S."/>
            <person name="Mi L."/>
            <person name="Sun Q."/>
            <person name="Zhang L."/>
            <person name="Zhou B."/>
            <person name="Peng R."/>
            <person name="Zhang X."/>
            <person name="Liu F."/>
        </authorList>
    </citation>
    <scope>NUCLEOTIDE SEQUENCE [LARGE SCALE GENOMIC DNA]</scope>
    <source>
        <strain evidence="10">cv. PA1801</strain>
    </source>
</reference>
<evidence type="ECO:0000256" key="3">
    <source>
        <dbReference type="ARBA" id="ARBA00022722"/>
    </source>
</evidence>
<keyword evidence="7" id="KW-1133">Transmembrane helix</keyword>
<keyword evidence="1" id="KW-0808">Transferase</keyword>